<reference evidence="4" key="1">
    <citation type="submission" date="2021-01" db="EMBL/GenBank/DDBJ databases">
        <authorList>
            <person name="Corre E."/>
            <person name="Pelletier E."/>
            <person name="Niang G."/>
            <person name="Scheremetjew M."/>
            <person name="Finn R."/>
            <person name="Kale V."/>
            <person name="Holt S."/>
            <person name="Cochrane G."/>
            <person name="Meng A."/>
            <person name="Brown T."/>
            <person name="Cohen L."/>
        </authorList>
    </citation>
    <scope>NUCLEOTIDE SEQUENCE</scope>
    <source>
        <strain evidence="4">CCMP722</strain>
    </source>
</reference>
<name>A0A7S0QQW7_9CHLO</name>
<evidence type="ECO:0000256" key="1">
    <source>
        <dbReference type="ARBA" id="ARBA00010597"/>
    </source>
</evidence>
<protein>
    <recommendedName>
        <fullName evidence="2">Protein DPCD</fullName>
    </recommendedName>
</protein>
<dbReference type="Pfam" id="PF14913">
    <property type="entry name" value="DPCD"/>
    <property type="match status" value="1"/>
</dbReference>
<evidence type="ECO:0000313" key="4">
    <source>
        <dbReference type="EMBL" id="CAD8654445.1"/>
    </source>
</evidence>
<feature type="compositionally biased region" description="Polar residues" evidence="3">
    <location>
        <begin position="1"/>
        <end position="13"/>
    </location>
</feature>
<evidence type="ECO:0000256" key="3">
    <source>
        <dbReference type="SAM" id="MobiDB-lite"/>
    </source>
</evidence>
<feature type="region of interest" description="Disordered" evidence="3">
    <location>
        <begin position="174"/>
        <end position="202"/>
    </location>
</feature>
<organism evidence="4">
    <name type="scientific">Pyramimonas obovata</name>
    <dbReference type="NCBI Taxonomy" id="1411642"/>
    <lineage>
        <taxon>Eukaryota</taxon>
        <taxon>Viridiplantae</taxon>
        <taxon>Chlorophyta</taxon>
        <taxon>Pyramimonadophyceae</taxon>
        <taxon>Pyramimonadales</taxon>
        <taxon>Pyramimonadaceae</taxon>
        <taxon>Pyramimonas</taxon>
        <taxon>Pyramimonas incertae sedis</taxon>
    </lineage>
</organism>
<dbReference type="InterPro" id="IPR026224">
    <property type="entry name" value="DPCD"/>
</dbReference>
<sequence>MLRQGGQSTSVNSGGRKKVHTTFDDGSEMVEEYDEVTLELLVRKRRTRTTLGKETPWEYLVGQAVETFNPETSALRENSANPAFSRKDTKLHFEWRVRNVPYPPGTFSVEIDSAERKVVIRTSNKKYFKKFNIPELDHLGQPLEAAKMQWKHANNTLHITYKKPKEVIDAEVDDQKSLKSAPKAGDNSLRLPSGSEEGCKQQ</sequence>
<dbReference type="PANTHER" id="PTHR31921">
    <property type="entry name" value="PROTEIN DPCD"/>
    <property type="match status" value="1"/>
</dbReference>
<evidence type="ECO:0000256" key="2">
    <source>
        <dbReference type="ARBA" id="ARBA00020330"/>
    </source>
</evidence>
<comment type="similarity">
    <text evidence="1">Belongs to the DPCD family.</text>
</comment>
<proteinExistence type="inferred from homology"/>
<gene>
    <name evidence="4" type="ORF">POBO1169_LOCUS3462</name>
</gene>
<dbReference type="PRINTS" id="PR02065">
    <property type="entry name" value="PROTEINDPCD"/>
</dbReference>
<dbReference type="EMBL" id="HBFA01006653">
    <property type="protein sequence ID" value="CAD8654445.1"/>
    <property type="molecule type" value="Transcribed_RNA"/>
</dbReference>
<feature type="region of interest" description="Disordered" evidence="3">
    <location>
        <begin position="1"/>
        <end position="24"/>
    </location>
</feature>
<dbReference type="PANTHER" id="PTHR31921:SF1">
    <property type="entry name" value="PROTEIN DPCD"/>
    <property type="match status" value="1"/>
</dbReference>
<accession>A0A7S0QQW7</accession>
<dbReference type="AlphaFoldDB" id="A0A7S0QQW7"/>